<gene>
    <name evidence="1" type="ORF">HELGO_WM15173</name>
</gene>
<dbReference type="GO" id="GO:0016773">
    <property type="term" value="F:phosphotransferase activity, alcohol group as acceptor"/>
    <property type="evidence" value="ECO:0007669"/>
    <property type="project" value="InterPro"/>
</dbReference>
<proteinExistence type="predicted"/>
<dbReference type="PANTHER" id="PTHR30605">
    <property type="entry name" value="ANHYDRO-N-ACETYLMURAMIC ACID KINASE"/>
    <property type="match status" value="1"/>
</dbReference>
<dbReference type="Gene3D" id="3.30.420.40">
    <property type="match status" value="2"/>
</dbReference>
<sequence>MIYNVLGLMSGSSLDGLDIAYCSIDWQNNQVKDWALIEGETLEFSDMWKSRLSNLPSQSGLIFAKTHTYFGHYLADLVQTFLQKHAIQKVDFIASHGHTIFHNPDQRISIQIGDGAALAAKTGITTICNFRTQDIALDGEGAPLAPLADQYLFGGYDFYLNLGGIANLSANINNRWVAMDCCAANQVLNTLAQELGAEYDNKGAWASQGRVDQSLLEQAANFDFYTAPYPKSLGNEWIRQHILPLYLAAPVSWEDKLATACEHIAIEIATSIQQILKKEAFQKEQYKVLVTGGGAFNDYLMESINAYCNQSQKVELFLPDASIVNFKEAILMALLGVMRMEKVPNSLKTITGAQKDTINGAVYQGDYNQ</sequence>
<keyword evidence="1" id="KW-0418">Kinase</keyword>
<name>A0A6S6TBU3_9BACT</name>
<dbReference type="PANTHER" id="PTHR30605:SF0">
    <property type="entry name" value="ANHYDRO-N-ACETYLMURAMIC ACID KINASE"/>
    <property type="match status" value="1"/>
</dbReference>
<dbReference type="InterPro" id="IPR043129">
    <property type="entry name" value="ATPase_NBD"/>
</dbReference>
<dbReference type="GO" id="GO:0009254">
    <property type="term" value="P:peptidoglycan turnover"/>
    <property type="evidence" value="ECO:0007669"/>
    <property type="project" value="InterPro"/>
</dbReference>
<dbReference type="InterPro" id="IPR005338">
    <property type="entry name" value="Anhydro_N_Ac-Mur_kinase"/>
</dbReference>
<dbReference type="GO" id="GO:0005524">
    <property type="term" value="F:ATP binding"/>
    <property type="evidence" value="ECO:0007669"/>
    <property type="project" value="InterPro"/>
</dbReference>
<dbReference type="GO" id="GO:0006040">
    <property type="term" value="P:amino sugar metabolic process"/>
    <property type="evidence" value="ECO:0007669"/>
    <property type="project" value="InterPro"/>
</dbReference>
<accession>A0A6S6TBU3</accession>
<protein>
    <submittedName>
        <fullName evidence="1">Anhydro-N-acetylmuramic acid kinase (EC)</fullName>
        <ecNumber evidence="1">2.7.1.-</ecNumber>
    </submittedName>
</protein>
<dbReference type="GO" id="GO:0016301">
    <property type="term" value="F:kinase activity"/>
    <property type="evidence" value="ECO:0007669"/>
    <property type="project" value="UniProtKB-KW"/>
</dbReference>
<keyword evidence="1" id="KW-0808">Transferase</keyword>
<dbReference type="AlphaFoldDB" id="A0A6S6TBU3"/>
<dbReference type="Pfam" id="PF03702">
    <property type="entry name" value="AnmK"/>
    <property type="match status" value="1"/>
</dbReference>
<dbReference type="EMBL" id="CACVAQ010000187">
    <property type="protein sequence ID" value="CAA6812543.1"/>
    <property type="molecule type" value="Genomic_DNA"/>
</dbReference>
<organism evidence="1">
    <name type="scientific">uncultured Aureispira sp</name>
    <dbReference type="NCBI Taxonomy" id="1331704"/>
    <lineage>
        <taxon>Bacteria</taxon>
        <taxon>Pseudomonadati</taxon>
        <taxon>Bacteroidota</taxon>
        <taxon>Saprospiria</taxon>
        <taxon>Saprospirales</taxon>
        <taxon>Saprospiraceae</taxon>
        <taxon>Aureispira</taxon>
        <taxon>environmental samples</taxon>
    </lineage>
</organism>
<dbReference type="EC" id="2.7.1.-" evidence="1"/>
<dbReference type="SUPFAM" id="SSF53067">
    <property type="entry name" value="Actin-like ATPase domain"/>
    <property type="match status" value="1"/>
</dbReference>
<evidence type="ECO:0000313" key="1">
    <source>
        <dbReference type="EMBL" id="CAA6812543.1"/>
    </source>
</evidence>
<reference evidence="1" key="1">
    <citation type="submission" date="2020-01" db="EMBL/GenBank/DDBJ databases">
        <authorList>
            <person name="Meier V. D."/>
            <person name="Meier V D."/>
        </authorList>
    </citation>
    <scope>NUCLEOTIDE SEQUENCE</scope>
    <source>
        <strain evidence="1">HLG_WM_MAG_10</strain>
    </source>
</reference>